<evidence type="ECO:0000256" key="1">
    <source>
        <dbReference type="ARBA" id="ARBA00022679"/>
    </source>
</evidence>
<accession>A0A1F7K9P4</accession>
<evidence type="ECO:0000313" key="3">
    <source>
        <dbReference type="EMBL" id="OGK64579.1"/>
    </source>
</evidence>
<dbReference type="Gene3D" id="3.40.50.2000">
    <property type="entry name" value="Glycogen Phosphorylase B"/>
    <property type="match status" value="2"/>
</dbReference>
<dbReference type="Proteomes" id="UP000178450">
    <property type="component" value="Unassembled WGS sequence"/>
</dbReference>
<organism evidence="3 4">
    <name type="scientific">Candidatus Roizmanbacteria bacterium RIFOXYA1_FULL_41_12</name>
    <dbReference type="NCBI Taxonomy" id="1802082"/>
    <lineage>
        <taxon>Bacteria</taxon>
        <taxon>Candidatus Roizmaniibacteriota</taxon>
    </lineage>
</organism>
<gene>
    <name evidence="3" type="ORF">A2209_03315</name>
</gene>
<feature type="transmembrane region" description="Helical" evidence="2">
    <location>
        <begin position="103"/>
        <end position="125"/>
    </location>
</feature>
<dbReference type="GO" id="GO:0009103">
    <property type="term" value="P:lipopolysaccharide biosynthetic process"/>
    <property type="evidence" value="ECO:0007669"/>
    <property type="project" value="TreeGrafter"/>
</dbReference>
<dbReference type="AlphaFoldDB" id="A0A1F7K9P4"/>
<keyword evidence="2" id="KW-0812">Transmembrane</keyword>
<evidence type="ECO:0008006" key="5">
    <source>
        <dbReference type="Google" id="ProtNLM"/>
    </source>
</evidence>
<name>A0A1F7K9P4_9BACT</name>
<proteinExistence type="predicted"/>
<protein>
    <recommendedName>
        <fullName evidence="5">Glycosyl transferase family 1 domain-containing protein</fullName>
    </recommendedName>
</protein>
<keyword evidence="2" id="KW-0472">Membrane</keyword>
<dbReference type="SUPFAM" id="SSF53756">
    <property type="entry name" value="UDP-Glycosyltransferase/glycogen phosphorylase"/>
    <property type="match status" value="1"/>
</dbReference>
<evidence type="ECO:0000313" key="4">
    <source>
        <dbReference type="Proteomes" id="UP000178450"/>
    </source>
</evidence>
<evidence type="ECO:0000256" key="2">
    <source>
        <dbReference type="SAM" id="Phobius"/>
    </source>
</evidence>
<comment type="caution">
    <text evidence="3">The sequence shown here is derived from an EMBL/GenBank/DDBJ whole genome shotgun (WGS) entry which is preliminary data.</text>
</comment>
<dbReference type="EMBL" id="MGBG01000019">
    <property type="protein sequence ID" value="OGK64579.1"/>
    <property type="molecule type" value="Genomic_DNA"/>
</dbReference>
<sequence length="440" mass="50348">MKNLVKKYNQSEAILMVSLYPKKAELYSSGTSGVASYAKNITTRMQSPVIVLADKNKRPHFYEEQGVLVNRCFTKSKLSLWLQVLKQVVRFNKVNRVVIQFDFGMYGSLLATALIVPFLLALKLLGKKVYIVSHHVITDVFKLRGHVGLGNSWFDTIKGNVYNFLFKAFYRLLGLLSEKIVVLEEPLKAMLAEFVPQHKISVIAHGVDTKLKPMNKIKARQQLNLKKNSFLIMYFGFVNWFKGADIFAQTFKNRKQLLNKNVSALIAGGESPTMKGKRFYQKYFNQVLKTVSDSPVVNMTGYIPQEDIRKYFSAADLIVFPYRHFMTASGVMSLALSYGKPFIVSHELSQMFDSPDFKKTLTEVGLKKSDIVFNLSKYSCLHTAENVLRNGIKRKMARLALIEREKRDYSLTAKAYDNLVEIKPRYLFGKSLIFHYNSGR</sequence>
<dbReference type="PANTHER" id="PTHR46401">
    <property type="entry name" value="GLYCOSYLTRANSFERASE WBBK-RELATED"/>
    <property type="match status" value="1"/>
</dbReference>
<keyword evidence="1" id="KW-0808">Transferase</keyword>
<reference evidence="3 4" key="1">
    <citation type="journal article" date="2016" name="Nat. Commun.">
        <title>Thousands of microbial genomes shed light on interconnected biogeochemical processes in an aquifer system.</title>
        <authorList>
            <person name="Anantharaman K."/>
            <person name="Brown C.T."/>
            <person name="Hug L.A."/>
            <person name="Sharon I."/>
            <person name="Castelle C.J."/>
            <person name="Probst A.J."/>
            <person name="Thomas B.C."/>
            <person name="Singh A."/>
            <person name="Wilkins M.J."/>
            <person name="Karaoz U."/>
            <person name="Brodie E.L."/>
            <person name="Williams K.H."/>
            <person name="Hubbard S.S."/>
            <person name="Banfield J.F."/>
        </authorList>
    </citation>
    <scope>NUCLEOTIDE SEQUENCE [LARGE SCALE GENOMIC DNA]</scope>
</reference>
<dbReference type="Pfam" id="PF13692">
    <property type="entry name" value="Glyco_trans_1_4"/>
    <property type="match status" value="1"/>
</dbReference>
<dbReference type="PANTHER" id="PTHR46401:SF2">
    <property type="entry name" value="GLYCOSYLTRANSFERASE WBBK-RELATED"/>
    <property type="match status" value="1"/>
</dbReference>
<dbReference type="GO" id="GO:0016757">
    <property type="term" value="F:glycosyltransferase activity"/>
    <property type="evidence" value="ECO:0007669"/>
    <property type="project" value="TreeGrafter"/>
</dbReference>
<keyword evidence="2" id="KW-1133">Transmembrane helix</keyword>